<accession>E1C9W3</accession>
<evidence type="ECO:0000313" key="14">
    <source>
        <dbReference type="Proteomes" id="UP000006727"/>
    </source>
</evidence>
<keyword evidence="7 8" id="KW-0568">Pathogenesis-related protein</keyword>
<comment type="domain">
    <text evidence="8">The C-terminus contains a calmodulin-binding domain, which binds calmodulin in a calcium-dependent fashion.</text>
</comment>
<gene>
    <name evidence="11" type="primary">Mlo1</name>
    <name evidence="13" type="synonym">LOC112292491</name>
    <name evidence="8" type="synonym">MLO</name>
    <name evidence="12" type="ORF">PHYPA_019566</name>
</gene>
<evidence type="ECO:0000256" key="2">
    <source>
        <dbReference type="ARBA" id="ARBA00006574"/>
    </source>
</evidence>
<accession>Q6PKU6</accession>
<dbReference type="STRING" id="3218.Q6PKU6"/>
<evidence type="ECO:0000256" key="4">
    <source>
        <dbReference type="ARBA" id="ARBA00022821"/>
    </source>
</evidence>
<dbReference type="Gramene" id="Pp3c15_10270V3.2">
    <property type="protein sequence ID" value="Pp3c15_10270V3.2"/>
    <property type="gene ID" value="Pp3c15_10270"/>
</dbReference>
<dbReference type="InterPro" id="IPR004326">
    <property type="entry name" value="Mlo"/>
</dbReference>
<protein>
    <recommendedName>
        <fullName evidence="8">MLO-like protein</fullName>
    </recommendedName>
</protein>
<evidence type="ECO:0000313" key="11">
    <source>
        <dbReference type="EMBL" id="AAT09133.1"/>
    </source>
</evidence>
<evidence type="ECO:0000256" key="5">
    <source>
        <dbReference type="ARBA" id="ARBA00022989"/>
    </source>
</evidence>
<comment type="function">
    <text evidence="8">May be involved in modulation of pathogen defense and leaf cell death.</text>
</comment>
<dbReference type="GO" id="GO:0005516">
    <property type="term" value="F:calmodulin binding"/>
    <property type="evidence" value="ECO:0007669"/>
    <property type="project" value="UniProtKB-KW"/>
</dbReference>
<evidence type="ECO:0000256" key="3">
    <source>
        <dbReference type="ARBA" id="ARBA00022692"/>
    </source>
</evidence>
<reference evidence="11" key="1">
    <citation type="submission" date="2004-04" db="EMBL/GenBank/DDBJ databases">
        <title>Physcomitrella Mlo genes.</title>
        <authorList>
            <person name="Frank M."/>
            <person name="Reski R."/>
            <person name="Panstruga R."/>
        </authorList>
    </citation>
    <scope>NUCLEOTIDE SEQUENCE</scope>
</reference>
<reference evidence="11" key="2">
    <citation type="journal article" date="2005" name="Biochem. J.">
        <title>Conserved extracellular cysteine residues and cytoplasmic loop-loop interplay are required for functionality of the heptahelical MLO protein.</title>
        <authorList>
            <person name="Elliott C."/>
            <person name="Muller J."/>
            <person name="Miklis M."/>
            <person name="Bhat R.A."/>
            <person name="Schulze-Lefert P."/>
            <person name="Panstruga R."/>
        </authorList>
    </citation>
    <scope>NUCLEOTIDE SEQUENCE</scope>
</reference>
<evidence type="ECO:0000256" key="9">
    <source>
        <dbReference type="SAM" id="MobiDB-lite"/>
    </source>
</evidence>
<dbReference type="OrthoDB" id="1388414at2759"/>
<reference evidence="13" key="5">
    <citation type="submission" date="2020-12" db="UniProtKB">
        <authorList>
            <consortium name="EnsemblPlants"/>
        </authorList>
    </citation>
    <scope>IDENTIFICATION</scope>
</reference>
<dbReference type="GO" id="GO:0006952">
    <property type="term" value="P:defense response"/>
    <property type="evidence" value="ECO:0007669"/>
    <property type="project" value="UniProtKB-KW"/>
</dbReference>
<dbReference type="Proteomes" id="UP000006727">
    <property type="component" value="Chromosome 15"/>
</dbReference>
<reference evidence="12 14" key="3">
    <citation type="journal article" date="2008" name="Science">
        <title>The Physcomitrella genome reveals evolutionary insights into the conquest of land by plants.</title>
        <authorList>
            <person name="Rensing S."/>
            <person name="Lang D."/>
            <person name="Zimmer A."/>
            <person name="Terry A."/>
            <person name="Salamov A."/>
            <person name="Shapiro H."/>
            <person name="Nishiyama T."/>
            <person name="Perroud P.-F."/>
            <person name="Lindquist E."/>
            <person name="Kamisugi Y."/>
            <person name="Tanahashi T."/>
            <person name="Sakakibara K."/>
            <person name="Fujita T."/>
            <person name="Oishi K."/>
            <person name="Shin-I T."/>
            <person name="Kuroki Y."/>
            <person name="Toyoda A."/>
            <person name="Suzuki Y."/>
            <person name="Hashimoto A."/>
            <person name="Yamaguchi K."/>
            <person name="Sugano A."/>
            <person name="Kohara Y."/>
            <person name="Fujiyama A."/>
            <person name="Anterola A."/>
            <person name="Aoki S."/>
            <person name="Ashton N."/>
            <person name="Barbazuk W.B."/>
            <person name="Barker E."/>
            <person name="Bennetzen J."/>
            <person name="Bezanilla M."/>
            <person name="Blankenship R."/>
            <person name="Cho S.H."/>
            <person name="Dutcher S."/>
            <person name="Estelle M."/>
            <person name="Fawcett J.A."/>
            <person name="Gundlach H."/>
            <person name="Hanada K."/>
            <person name="Heyl A."/>
            <person name="Hicks K.A."/>
            <person name="Hugh J."/>
            <person name="Lohr M."/>
            <person name="Mayer K."/>
            <person name="Melkozernov A."/>
            <person name="Murata T."/>
            <person name="Nelson D."/>
            <person name="Pils B."/>
            <person name="Prigge M."/>
            <person name="Reiss B."/>
            <person name="Renner T."/>
            <person name="Rombauts S."/>
            <person name="Rushton P."/>
            <person name="Sanderfoot A."/>
            <person name="Schween G."/>
            <person name="Shiu S.-H."/>
            <person name="Stueber K."/>
            <person name="Theodoulou F.L."/>
            <person name="Tu H."/>
            <person name="Van de Peer Y."/>
            <person name="Verrier P.J."/>
            <person name="Waters E."/>
            <person name="Wood A."/>
            <person name="Yang L."/>
            <person name="Cove D."/>
            <person name="Cuming A."/>
            <person name="Hasebe M."/>
            <person name="Lucas S."/>
            <person name="Mishler D.B."/>
            <person name="Reski R."/>
            <person name="Grigoriev I."/>
            <person name="Quatrano R.S."/>
            <person name="Boore J.L."/>
        </authorList>
    </citation>
    <scope>NUCLEOTIDE SEQUENCE [LARGE SCALE GENOMIC DNA]</scope>
    <source>
        <strain evidence="13 14">cv. Gransden 2004</strain>
    </source>
</reference>
<evidence type="ECO:0000256" key="6">
    <source>
        <dbReference type="ARBA" id="ARBA00023136"/>
    </source>
</evidence>
<dbReference type="HOGENOM" id="CLU_024720_3_0_1"/>
<feature type="transmembrane region" description="Helical" evidence="10">
    <location>
        <begin position="400"/>
        <end position="428"/>
    </location>
</feature>
<keyword evidence="5 8" id="KW-1133">Transmembrane helix</keyword>
<feature type="transmembrane region" description="Helical" evidence="10">
    <location>
        <begin position="141"/>
        <end position="163"/>
    </location>
</feature>
<feature type="transmembrane region" description="Helical" evidence="10">
    <location>
        <begin position="364"/>
        <end position="388"/>
    </location>
</feature>
<feature type="transmembrane region" description="Helical" evidence="10">
    <location>
        <begin position="269"/>
        <end position="288"/>
    </location>
</feature>
<sequence>MAGGEDEKSLEATPTWAVAAVCAVFVVASLVVERGLEHLGHQLKKKKRKQLLHTLGKIKDELMLLGFISLSLTVFQSKIASICMPERLNKFMLPCPYKAGAVVDATAAAGHRRLLATSSPVTCPSGQVQVISVSGLHQLHIFIFVMAIVHVIYSAATVLLGLWQVHEWKSWETQSVQQYDICFEKALGKKPNAEVALEGRMRYKFLQSTRTGYNISRYIYSFFKQFGKPISKQDYWCLRYGFITFHNLDPKFDFHGYIKRSIEIDFQHVVGISYYLWAFVCIYLLVDIHGWYSYFWLAFIPLAMILFVGAKLQLIVTALVVGARRKAKDNDMRGECVLSKITGIKTCPAISPRDELFWFRSPRLLLFLLHFILFQNAFELAFFFWTMFTYGYSSCLVGKTWMVVVRILVGLFLQILCSVSTLPLYALVTQLGSKMKLTVFRSESTGVALKGWAKSAKKRHSHPDHVHVPISPNSSISNEEPHVTKKEHHLHVLGLDKQVDAGGHVVDIVPGTTQHLGQKHQHNDHNHLNGDDHHQNPKPVHVHAQGDSHTTEVAEDPGTIVNESQVRVGDRVPGNEENKS</sequence>
<feature type="transmembrane region" description="Helical" evidence="10">
    <location>
        <begin position="16"/>
        <end position="36"/>
    </location>
</feature>
<keyword evidence="4 8" id="KW-0611">Plant defense</keyword>
<dbReference type="eggNOG" id="KOG0017">
    <property type="taxonomic scope" value="Eukaryota"/>
</dbReference>
<organism evidence="11">
    <name type="scientific">Physcomitrium patens</name>
    <name type="common">Spreading-leaved earth moss</name>
    <name type="synonym">Physcomitrella patens</name>
    <dbReference type="NCBI Taxonomy" id="3218"/>
    <lineage>
        <taxon>Eukaryota</taxon>
        <taxon>Viridiplantae</taxon>
        <taxon>Streptophyta</taxon>
        <taxon>Embryophyta</taxon>
        <taxon>Bryophyta</taxon>
        <taxon>Bryophytina</taxon>
        <taxon>Bryopsida</taxon>
        <taxon>Funariidae</taxon>
        <taxon>Funariales</taxon>
        <taxon>Funariaceae</taxon>
        <taxon>Physcomitrium</taxon>
    </lineage>
</organism>
<feature type="compositionally biased region" description="Basic and acidic residues" evidence="9">
    <location>
        <begin position="521"/>
        <end position="535"/>
    </location>
</feature>
<dbReference type="EnsemblPlants" id="Pp3c15_10270V3.1">
    <property type="protein sequence ID" value="Pp3c15_10270V3.1"/>
    <property type="gene ID" value="Pp3c15_10270"/>
</dbReference>
<evidence type="ECO:0000256" key="10">
    <source>
        <dbReference type="SAM" id="Phobius"/>
    </source>
</evidence>
<comment type="similarity">
    <text evidence="2 8">Belongs to the MLO family.</text>
</comment>
<dbReference type="Gramene" id="Pp3c15_10270V3.1">
    <property type="protein sequence ID" value="Pp3c15_10270V3.1"/>
    <property type="gene ID" value="Pp3c15_10270"/>
</dbReference>
<feature type="compositionally biased region" description="Basic and acidic residues" evidence="9">
    <location>
        <begin position="568"/>
        <end position="580"/>
    </location>
</feature>
<evidence type="ECO:0000313" key="12">
    <source>
        <dbReference type="EMBL" id="PNR39288.1"/>
    </source>
</evidence>
<dbReference type="EMBL" id="ABEU02000015">
    <property type="protein sequence ID" value="PNR39288.1"/>
    <property type="molecule type" value="Genomic_DNA"/>
</dbReference>
<dbReference type="Pfam" id="PF03094">
    <property type="entry name" value="Mlo"/>
    <property type="match status" value="1"/>
</dbReference>
<dbReference type="GO" id="GO:0016020">
    <property type="term" value="C:membrane"/>
    <property type="evidence" value="ECO:0007669"/>
    <property type="project" value="UniProtKB-SubCell"/>
</dbReference>
<feature type="transmembrane region" description="Helical" evidence="10">
    <location>
        <begin position="62"/>
        <end position="82"/>
    </location>
</feature>
<evidence type="ECO:0000256" key="1">
    <source>
        <dbReference type="ARBA" id="ARBA00004141"/>
    </source>
</evidence>
<proteinExistence type="evidence at transcript level"/>
<evidence type="ECO:0000313" key="13">
    <source>
        <dbReference type="EnsemblPlants" id="Pp3c15_10270V3.1"/>
    </source>
</evidence>
<dbReference type="EMBL" id="AY599871">
    <property type="protein sequence ID" value="AAT09133.1"/>
    <property type="molecule type" value="mRNA"/>
</dbReference>
<dbReference type="OMA" id="MANTQAN"/>
<accession>A9SNY7</accession>
<keyword evidence="14" id="KW-1185">Reference proteome</keyword>
<feature type="region of interest" description="Disordered" evidence="9">
    <location>
        <begin position="461"/>
        <end position="480"/>
    </location>
</feature>
<evidence type="ECO:0000256" key="7">
    <source>
        <dbReference type="ARBA" id="ARBA00023265"/>
    </source>
</evidence>
<evidence type="ECO:0000256" key="8">
    <source>
        <dbReference type="RuleBase" id="RU280816"/>
    </source>
</evidence>
<comment type="subcellular location">
    <subcellularLocation>
        <location evidence="1 8">Membrane</location>
        <topology evidence="1 8">Multi-pass membrane protein</topology>
    </subcellularLocation>
</comment>
<reference evidence="12 14" key="4">
    <citation type="journal article" date="2018" name="Plant J.">
        <title>The Physcomitrella patens chromosome-scale assembly reveals moss genome structure and evolution.</title>
        <authorList>
            <person name="Lang D."/>
            <person name="Ullrich K.K."/>
            <person name="Murat F."/>
            <person name="Fuchs J."/>
            <person name="Jenkins J."/>
            <person name="Haas F.B."/>
            <person name="Piednoel M."/>
            <person name="Gundlach H."/>
            <person name="Van Bel M."/>
            <person name="Meyberg R."/>
            <person name="Vives C."/>
            <person name="Morata J."/>
            <person name="Symeonidi A."/>
            <person name="Hiss M."/>
            <person name="Muchero W."/>
            <person name="Kamisugi Y."/>
            <person name="Saleh O."/>
            <person name="Blanc G."/>
            <person name="Decker E.L."/>
            <person name="van Gessel N."/>
            <person name="Grimwood J."/>
            <person name="Hayes R.D."/>
            <person name="Graham S.W."/>
            <person name="Gunter L.E."/>
            <person name="McDaniel S.F."/>
            <person name="Hoernstein S.N.W."/>
            <person name="Larsson A."/>
            <person name="Li F.W."/>
            <person name="Perroud P.F."/>
            <person name="Phillips J."/>
            <person name="Ranjan P."/>
            <person name="Rokshar D.S."/>
            <person name="Rothfels C.J."/>
            <person name="Schneider L."/>
            <person name="Shu S."/>
            <person name="Stevenson D.W."/>
            <person name="Thummler F."/>
            <person name="Tillich M."/>
            <person name="Villarreal Aguilar J.C."/>
            <person name="Widiez T."/>
            <person name="Wong G.K."/>
            <person name="Wymore A."/>
            <person name="Zhang Y."/>
            <person name="Zimmer A.D."/>
            <person name="Quatrano R.S."/>
            <person name="Mayer K.F.X."/>
            <person name="Goodstein D."/>
            <person name="Casacuberta J.M."/>
            <person name="Vandepoele K."/>
            <person name="Reski R."/>
            <person name="Cuming A.C."/>
            <person name="Tuskan G.A."/>
            <person name="Maumus F."/>
            <person name="Salse J."/>
            <person name="Schmutz J."/>
            <person name="Rensing S.A."/>
        </authorList>
    </citation>
    <scope>NUCLEOTIDE SEQUENCE [LARGE SCALE GENOMIC DNA]</scope>
    <source>
        <strain evidence="13 14">cv. Gransden 2004</strain>
    </source>
</reference>
<keyword evidence="8" id="KW-0112">Calmodulin-binding</keyword>
<feature type="region of interest" description="Disordered" evidence="9">
    <location>
        <begin position="515"/>
        <end position="580"/>
    </location>
</feature>
<dbReference type="AlphaFoldDB" id="Q6PKU6"/>
<dbReference type="PANTHER" id="PTHR31942:SF52">
    <property type="entry name" value="MLO-LIKE PROTEIN 1"/>
    <property type="match status" value="1"/>
</dbReference>
<dbReference type="PANTHER" id="PTHR31942">
    <property type="entry name" value="MLO-LIKE PROTEIN 1"/>
    <property type="match status" value="1"/>
</dbReference>
<dbReference type="PaxDb" id="3218-PP1S99_220V6.1"/>
<feature type="transmembrane region" description="Helical" evidence="10">
    <location>
        <begin position="294"/>
        <end position="323"/>
    </location>
</feature>
<keyword evidence="6 8" id="KW-0472">Membrane</keyword>
<name>Q6PKU6_PHYPA</name>
<keyword evidence="3 8" id="KW-0812">Transmembrane</keyword>
<dbReference type="EnsemblPlants" id="Pp3c15_10270V3.2">
    <property type="protein sequence ID" value="Pp3c15_10270V3.2"/>
    <property type="gene ID" value="Pp3c15_10270"/>
</dbReference>